<keyword evidence="1" id="KW-1133">Transmembrane helix</keyword>
<evidence type="ECO:0000313" key="2">
    <source>
        <dbReference type="EMBL" id="RUT08550.1"/>
    </source>
</evidence>
<feature type="transmembrane region" description="Helical" evidence="1">
    <location>
        <begin position="77"/>
        <end position="98"/>
    </location>
</feature>
<comment type="caution">
    <text evidence="2">The sequence shown here is derived from an EMBL/GenBank/DDBJ whole genome shotgun (WGS) entry which is preliminary data.</text>
</comment>
<dbReference type="PANTHER" id="PTHR35733">
    <property type="entry name" value="OS02G0307800 PROTEIN"/>
    <property type="match status" value="1"/>
</dbReference>
<dbReference type="RefSeq" id="WP_127080339.1">
    <property type="nucleotide sequence ID" value="NZ_RSCL01000003.1"/>
</dbReference>
<evidence type="ECO:0008006" key="4">
    <source>
        <dbReference type="Google" id="ProtNLM"/>
    </source>
</evidence>
<organism evidence="2 3">
    <name type="scientific">Dulcicalothrix desertica PCC 7102</name>
    <dbReference type="NCBI Taxonomy" id="232991"/>
    <lineage>
        <taxon>Bacteria</taxon>
        <taxon>Bacillati</taxon>
        <taxon>Cyanobacteriota</taxon>
        <taxon>Cyanophyceae</taxon>
        <taxon>Nostocales</taxon>
        <taxon>Calotrichaceae</taxon>
        <taxon>Dulcicalothrix</taxon>
    </lineage>
</organism>
<dbReference type="AlphaFoldDB" id="A0A3S1DER2"/>
<proteinExistence type="predicted"/>
<dbReference type="OrthoDB" id="515558at2"/>
<reference evidence="2" key="2">
    <citation type="journal article" date="2019" name="Genome Biol. Evol.">
        <title>Day and night: Metabolic profiles and evolutionary relationships of six axenic non-marine cyanobacteria.</title>
        <authorList>
            <person name="Will S.E."/>
            <person name="Henke P."/>
            <person name="Boedeker C."/>
            <person name="Huang S."/>
            <person name="Brinkmann H."/>
            <person name="Rohde M."/>
            <person name="Jarek M."/>
            <person name="Friedl T."/>
            <person name="Seufert S."/>
            <person name="Schumacher M."/>
            <person name="Overmann J."/>
            <person name="Neumann-Schaal M."/>
            <person name="Petersen J."/>
        </authorList>
    </citation>
    <scope>NUCLEOTIDE SEQUENCE [LARGE SCALE GENOMIC DNA]</scope>
    <source>
        <strain evidence="2">PCC 7102</strain>
    </source>
</reference>
<accession>A0A3S1DER2</accession>
<keyword evidence="1" id="KW-0812">Transmembrane</keyword>
<dbReference type="Proteomes" id="UP000271624">
    <property type="component" value="Unassembled WGS sequence"/>
</dbReference>
<evidence type="ECO:0000313" key="3">
    <source>
        <dbReference type="Proteomes" id="UP000271624"/>
    </source>
</evidence>
<sequence length="109" mass="11435">MSEEKIEKSSETPVKETLTPIKCLIGAFLAGAMAYGSYNLTSAIATTFANKPIHTTNQIVANISSVVRSLVVGVVSLGIWVFGIVAIGLLALGVQLLIQSSSKKQSPDT</sequence>
<dbReference type="Pfam" id="PF11282">
    <property type="entry name" value="DUF3082"/>
    <property type="match status" value="1"/>
</dbReference>
<protein>
    <recommendedName>
        <fullName evidence="4">DUF3082 domain-containing protein</fullName>
    </recommendedName>
</protein>
<dbReference type="InterPro" id="IPR021434">
    <property type="entry name" value="DUF3082"/>
</dbReference>
<keyword evidence="1" id="KW-0472">Membrane</keyword>
<dbReference type="EMBL" id="RSCL01000003">
    <property type="protein sequence ID" value="RUT08550.1"/>
    <property type="molecule type" value="Genomic_DNA"/>
</dbReference>
<feature type="transmembrane region" description="Helical" evidence="1">
    <location>
        <begin position="21"/>
        <end position="38"/>
    </location>
</feature>
<dbReference type="PANTHER" id="PTHR35733:SF1">
    <property type="entry name" value="OS02G0307800 PROTEIN"/>
    <property type="match status" value="1"/>
</dbReference>
<reference evidence="2" key="1">
    <citation type="submission" date="2018-12" db="EMBL/GenBank/DDBJ databases">
        <authorList>
            <person name="Will S."/>
            <person name="Neumann-Schaal M."/>
            <person name="Henke P."/>
        </authorList>
    </citation>
    <scope>NUCLEOTIDE SEQUENCE</scope>
    <source>
        <strain evidence="2">PCC 7102</strain>
    </source>
</reference>
<name>A0A3S1DER2_9CYAN</name>
<gene>
    <name evidence="2" type="ORF">DSM106972_017180</name>
</gene>
<evidence type="ECO:0000256" key="1">
    <source>
        <dbReference type="SAM" id="Phobius"/>
    </source>
</evidence>
<keyword evidence="3" id="KW-1185">Reference proteome</keyword>